<dbReference type="PRINTS" id="PR01806">
    <property type="entry name" value="VIRFACTRMVIN"/>
</dbReference>
<feature type="transmembrane region" description="Helical" evidence="9">
    <location>
        <begin position="189"/>
        <end position="213"/>
    </location>
</feature>
<keyword evidence="6 9" id="KW-1133">Transmembrane helix</keyword>
<dbReference type="Proteomes" id="UP001085076">
    <property type="component" value="Miscellaneous, Linkage group lg05"/>
</dbReference>
<keyword evidence="3 9" id="KW-0812">Transmembrane</keyword>
<protein>
    <recommendedName>
        <fullName evidence="12">Lipid II flippase MurJ</fullName>
    </recommendedName>
</protein>
<keyword evidence="7 9" id="KW-0472">Membrane</keyword>
<dbReference type="PANTHER" id="PTHR43486">
    <property type="entry name" value="LIPID II FLIPPASE MURJ-RELATED"/>
    <property type="match status" value="1"/>
</dbReference>
<feature type="transmembrane region" description="Helical" evidence="9">
    <location>
        <begin position="260"/>
        <end position="282"/>
    </location>
</feature>
<feature type="transmembrane region" description="Helical" evidence="9">
    <location>
        <begin position="233"/>
        <end position="253"/>
    </location>
</feature>
<feature type="transmembrane region" description="Helical" evidence="9">
    <location>
        <begin position="600"/>
        <end position="623"/>
    </location>
</feature>
<evidence type="ECO:0000313" key="10">
    <source>
        <dbReference type="EMBL" id="KAJ0971961.1"/>
    </source>
</evidence>
<name>A0A9D5CES9_9LILI</name>
<dbReference type="InterPro" id="IPR004268">
    <property type="entry name" value="MurJ"/>
</dbReference>
<evidence type="ECO:0000256" key="1">
    <source>
        <dbReference type="ARBA" id="ARBA00004651"/>
    </source>
</evidence>
<dbReference type="OrthoDB" id="777244at2759"/>
<dbReference type="EMBL" id="JAGGNH010000005">
    <property type="protein sequence ID" value="KAJ0971961.1"/>
    <property type="molecule type" value="Genomic_DNA"/>
</dbReference>
<feature type="transmembrane region" description="Helical" evidence="9">
    <location>
        <begin position="496"/>
        <end position="520"/>
    </location>
</feature>
<comment type="subcellular location">
    <subcellularLocation>
        <location evidence="1">Cell membrane</location>
        <topology evidence="1">Multi-pass membrane protein</topology>
    </subcellularLocation>
</comment>
<keyword evidence="11" id="KW-1185">Reference proteome</keyword>
<gene>
    <name evidence="10" type="ORF">J5N97_019920</name>
</gene>
<evidence type="ECO:0000256" key="8">
    <source>
        <dbReference type="SAM" id="MobiDB-lite"/>
    </source>
</evidence>
<evidence type="ECO:0000256" key="7">
    <source>
        <dbReference type="ARBA" id="ARBA00023136"/>
    </source>
</evidence>
<reference evidence="10" key="2">
    <citation type="journal article" date="2022" name="Hortic Res">
        <title>The genome of Dioscorea zingiberensis sheds light on the biosynthesis, origin and evolution of the medicinally important diosgenin saponins.</title>
        <authorList>
            <person name="Li Y."/>
            <person name="Tan C."/>
            <person name="Li Z."/>
            <person name="Guo J."/>
            <person name="Li S."/>
            <person name="Chen X."/>
            <person name="Wang C."/>
            <person name="Dai X."/>
            <person name="Yang H."/>
            <person name="Song W."/>
            <person name="Hou L."/>
            <person name="Xu J."/>
            <person name="Tong Z."/>
            <person name="Xu A."/>
            <person name="Yuan X."/>
            <person name="Wang W."/>
            <person name="Yang Q."/>
            <person name="Chen L."/>
            <person name="Sun Z."/>
            <person name="Wang K."/>
            <person name="Pan B."/>
            <person name="Chen J."/>
            <person name="Bao Y."/>
            <person name="Liu F."/>
            <person name="Qi X."/>
            <person name="Gang D.R."/>
            <person name="Wen J."/>
            <person name="Li J."/>
        </authorList>
    </citation>
    <scope>NUCLEOTIDE SEQUENCE</scope>
    <source>
        <strain evidence="10">Dzin_1.0</strain>
    </source>
</reference>
<evidence type="ECO:0000256" key="2">
    <source>
        <dbReference type="ARBA" id="ARBA00022475"/>
    </source>
</evidence>
<evidence type="ECO:0000256" key="6">
    <source>
        <dbReference type="ARBA" id="ARBA00022989"/>
    </source>
</evidence>
<feature type="transmembrane region" description="Helical" evidence="9">
    <location>
        <begin position="526"/>
        <end position="546"/>
    </location>
</feature>
<evidence type="ECO:0000256" key="4">
    <source>
        <dbReference type="ARBA" id="ARBA00022960"/>
    </source>
</evidence>
<keyword evidence="2" id="KW-1003">Cell membrane</keyword>
<keyword evidence="4" id="KW-0133">Cell shape</keyword>
<evidence type="ECO:0000256" key="3">
    <source>
        <dbReference type="ARBA" id="ARBA00022692"/>
    </source>
</evidence>
<feature type="region of interest" description="Disordered" evidence="8">
    <location>
        <begin position="1"/>
        <end position="42"/>
    </location>
</feature>
<sequence length="657" mass="71201">MTIANKLPSRYAGIRRRTVTPGHGFPAAPPNVRSSTKPYGKPPRSLRLSIVANLAGNPLFHIKLCQRNPRASSDECSSEGFSEDTRKDATDGDQDSPQQHSNGLLRRASLVGAATLASKILGLIREITLASIIGVGPVATAFNHAVVLPRFSSSFLGGVNGPIHITAATTLSKLSSENRGQLTQKAQTIMFVIGGGLAALTYIFAKDIIFISAPGLWVLMNGQPIREMAITQLKLMIPCVLVAGSLGIGFGCLTAEGDDLLPSLSPSMTSIAIIVSCAVYVLLNQSCTSGVNNVLSGVFIACGTSIGSLLQLMTQQVLIQQKTRGKSYSISWTDFFKNKHVHELFFLMIPATLSSGLLQITSLTDLYFSSFVPGAAAALSYAHLLAMAPMGILSSIIVLPVVPIFARHVEPCSWVSLKENLQKIILVSMVVSLPITCTICVLARPLANLMFQRFAFDSAASAFVSSLLVCYSIGAPFWIMRELFAAVMYSLGEWKWLFLINLTAIFLNALLDWLSIYVLGFGAQGLALSTSCITGLSSLALLFLLSKKICGMEYIREAINPLLLLLPYCFFSGSTTMISYRILHCFLSSISVLRFRLAEFLSILLAGFLGVSAFYLPLVLLPLPETMDYLLLKLMPFQRRLSACAANSNAYEELEYR</sequence>
<dbReference type="AlphaFoldDB" id="A0A9D5CES9"/>
<proteinExistence type="predicted"/>
<accession>A0A9D5CES9</accession>
<feature type="transmembrane region" description="Helical" evidence="9">
    <location>
        <begin position="344"/>
        <end position="361"/>
    </location>
</feature>
<dbReference type="PANTHER" id="PTHR43486:SF1">
    <property type="entry name" value="LIPID II FLIPPASE MURJ-RELATED"/>
    <property type="match status" value="1"/>
</dbReference>
<evidence type="ECO:0000256" key="5">
    <source>
        <dbReference type="ARBA" id="ARBA00022984"/>
    </source>
</evidence>
<feature type="region of interest" description="Disordered" evidence="8">
    <location>
        <begin position="70"/>
        <end position="103"/>
    </location>
</feature>
<feature type="transmembrane region" description="Helical" evidence="9">
    <location>
        <begin position="558"/>
        <end position="580"/>
    </location>
</feature>
<dbReference type="GO" id="GO:0005886">
    <property type="term" value="C:plasma membrane"/>
    <property type="evidence" value="ECO:0007669"/>
    <property type="project" value="UniProtKB-SubCell"/>
</dbReference>
<feature type="transmembrane region" description="Helical" evidence="9">
    <location>
        <begin position="425"/>
        <end position="447"/>
    </location>
</feature>
<evidence type="ECO:0000313" key="11">
    <source>
        <dbReference type="Proteomes" id="UP001085076"/>
    </source>
</evidence>
<feature type="transmembrane region" description="Helical" evidence="9">
    <location>
        <begin position="294"/>
        <end position="314"/>
    </location>
</feature>
<dbReference type="GO" id="GO:0008360">
    <property type="term" value="P:regulation of cell shape"/>
    <property type="evidence" value="ECO:0007669"/>
    <property type="project" value="UniProtKB-KW"/>
</dbReference>
<feature type="transmembrane region" description="Helical" evidence="9">
    <location>
        <begin position="459"/>
        <end position="484"/>
    </location>
</feature>
<evidence type="ECO:0008006" key="12">
    <source>
        <dbReference type="Google" id="ProtNLM"/>
    </source>
</evidence>
<reference evidence="10" key="1">
    <citation type="submission" date="2021-03" db="EMBL/GenBank/DDBJ databases">
        <authorList>
            <person name="Li Z."/>
            <person name="Yang C."/>
        </authorList>
    </citation>
    <scope>NUCLEOTIDE SEQUENCE</scope>
    <source>
        <strain evidence="10">Dzin_1.0</strain>
        <tissue evidence="10">Leaf</tissue>
    </source>
</reference>
<feature type="transmembrane region" description="Helical" evidence="9">
    <location>
        <begin position="381"/>
        <end position="405"/>
    </location>
</feature>
<evidence type="ECO:0000256" key="9">
    <source>
        <dbReference type="SAM" id="Phobius"/>
    </source>
</evidence>
<comment type="caution">
    <text evidence="10">The sequence shown here is derived from an EMBL/GenBank/DDBJ whole genome shotgun (WGS) entry which is preliminary data.</text>
</comment>
<organism evidence="10 11">
    <name type="scientific">Dioscorea zingiberensis</name>
    <dbReference type="NCBI Taxonomy" id="325984"/>
    <lineage>
        <taxon>Eukaryota</taxon>
        <taxon>Viridiplantae</taxon>
        <taxon>Streptophyta</taxon>
        <taxon>Embryophyta</taxon>
        <taxon>Tracheophyta</taxon>
        <taxon>Spermatophyta</taxon>
        <taxon>Magnoliopsida</taxon>
        <taxon>Liliopsida</taxon>
        <taxon>Dioscoreales</taxon>
        <taxon>Dioscoreaceae</taxon>
        <taxon>Dioscorea</taxon>
    </lineage>
</organism>
<keyword evidence="5" id="KW-0573">Peptidoglycan synthesis</keyword>
<dbReference type="Pfam" id="PF03023">
    <property type="entry name" value="MurJ"/>
    <property type="match status" value="1"/>
</dbReference>